<accession>A0AAE0AE13</accession>
<sequence>MALGASIRGFLRYMHHVIAVEGTFLKGRCAGTMFMATSQDGNEQAYPLAFGYEDLENNAS</sequence>
<reference evidence="1" key="1">
    <citation type="journal article" date="2023" name="Plant J.">
        <title>Genome sequences and population genomics provide insights into the demographic history, inbreeding, and mutation load of two 'living fossil' tree species of Dipteronia.</title>
        <authorList>
            <person name="Feng Y."/>
            <person name="Comes H.P."/>
            <person name="Chen J."/>
            <person name="Zhu S."/>
            <person name="Lu R."/>
            <person name="Zhang X."/>
            <person name="Li P."/>
            <person name="Qiu J."/>
            <person name="Olsen K.M."/>
            <person name="Qiu Y."/>
        </authorList>
    </citation>
    <scope>NUCLEOTIDE SEQUENCE</scope>
    <source>
        <strain evidence="1">NBL</strain>
    </source>
</reference>
<comment type="caution">
    <text evidence="1">The sequence shown here is derived from an EMBL/GenBank/DDBJ whole genome shotgun (WGS) entry which is preliminary data.</text>
</comment>
<dbReference type="AlphaFoldDB" id="A0AAE0AE13"/>
<organism evidence="1 2">
    <name type="scientific">Dipteronia sinensis</name>
    <dbReference type="NCBI Taxonomy" id="43782"/>
    <lineage>
        <taxon>Eukaryota</taxon>
        <taxon>Viridiplantae</taxon>
        <taxon>Streptophyta</taxon>
        <taxon>Embryophyta</taxon>
        <taxon>Tracheophyta</taxon>
        <taxon>Spermatophyta</taxon>
        <taxon>Magnoliopsida</taxon>
        <taxon>eudicotyledons</taxon>
        <taxon>Gunneridae</taxon>
        <taxon>Pentapetalae</taxon>
        <taxon>rosids</taxon>
        <taxon>malvids</taxon>
        <taxon>Sapindales</taxon>
        <taxon>Sapindaceae</taxon>
        <taxon>Hippocastanoideae</taxon>
        <taxon>Acereae</taxon>
        <taxon>Dipteronia</taxon>
    </lineage>
</organism>
<feature type="non-terminal residue" evidence="1">
    <location>
        <position position="60"/>
    </location>
</feature>
<proteinExistence type="predicted"/>
<keyword evidence="2" id="KW-1185">Reference proteome</keyword>
<dbReference type="Proteomes" id="UP001281410">
    <property type="component" value="Unassembled WGS sequence"/>
</dbReference>
<evidence type="ECO:0000313" key="2">
    <source>
        <dbReference type="Proteomes" id="UP001281410"/>
    </source>
</evidence>
<name>A0AAE0AE13_9ROSI</name>
<protein>
    <submittedName>
        <fullName evidence="1">Uncharacterized protein</fullName>
    </submittedName>
</protein>
<gene>
    <name evidence="1" type="ORF">Dsin_016907</name>
</gene>
<evidence type="ECO:0000313" key="1">
    <source>
        <dbReference type="EMBL" id="KAK3212201.1"/>
    </source>
</evidence>
<dbReference type="EMBL" id="JANJYJ010000005">
    <property type="protein sequence ID" value="KAK3212201.1"/>
    <property type="molecule type" value="Genomic_DNA"/>
</dbReference>